<reference evidence="2 3" key="1">
    <citation type="journal article" date="2018" name="MBio">
        <title>Comparative Genomics Reveals the Core Gene Toolbox for the Fungus-Insect Symbiosis.</title>
        <authorList>
            <person name="Wang Y."/>
            <person name="Stata M."/>
            <person name="Wang W."/>
            <person name="Stajich J.E."/>
            <person name="White M.M."/>
            <person name="Moncalvo J.M."/>
        </authorList>
    </citation>
    <scope>NUCLEOTIDE SEQUENCE [LARGE SCALE GENOMIC DNA]</scope>
    <source>
        <strain evidence="2 3">SC-DP-2</strain>
    </source>
</reference>
<keyword evidence="3" id="KW-1185">Reference proteome</keyword>
<organism evidence="2 3">
    <name type="scientific">Smittium megazygosporum</name>
    <dbReference type="NCBI Taxonomy" id="133381"/>
    <lineage>
        <taxon>Eukaryota</taxon>
        <taxon>Fungi</taxon>
        <taxon>Fungi incertae sedis</taxon>
        <taxon>Zoopagomycota</taxon>
        <taxon>Kickxellomycotina</taxon>
        <taxon>Harpellomycetes</taxon>
        <taxon>Harpellales</taxon>
        <taxon>Legeriomycetaceae</taxon>
        <taxon>Smittium</taxon>
    </lineage>
</organism>
<protein>
    <submittedName>
        <fullName evidence="2">Uncharacterized protein</fullName>
    </submittedName>
</protein>
<evidence type="ECO:0000256" key="1">
    <source>
        <dbReference type="SAM" id="MobiDB-lite"/>
    </source>
</evidence>
<dbReference type="AlphaFoldDB" id="A0A2T9Y1P8"/>
<proteinExistence type="predicted"/>
<accession>A0A2T9Y1P8</accession>
<feature type="compositionally biased region" description="Basic and acidic residues" evidence="1">
    <location>
        <begin position="59"/>
        <end position="93"/>
    </location>
</feature>
<feature type="region of interest" description="Disordered" evidence="1">
    <location>
        <begin position="59"/>
        <end position="94"/>
    </location>
</feature>
<name>A0A2T9Y1P8_9FUNG</name>
<evidence type="ECO:0000313" key="2">
    <source>
        <dbReference type="EMBL" id="PVU86261.1"/>
    </source>
</evidence>
<dbReference type="EMBL" id="MBFS01003512">
    <property type="protein sequence ID" value="PVU86261.1"/>
    <property type="molecule type" value="Genomic_DNA"/>
</dbReference>
<gene>
    <name evidence="2" type="ORF">BB560_006779</name>
</gene>
<comment type="caution">
    <text evidence="2">The sequence shown here is derived from an EMBL/GenBank/DDBJ whole genome shotgun (WGS) entry which is preliminary data.</text>
</comment>
<sequence>MFSVIKAFFTKKDTGRLQNLHLSDVSSTCYDDSGVQVKEKKSFLGFAKNIFSNVVIRKSSETRETRGSRSGPHRKEGITISETKDKSSKEPTKNNDLSIGLWVQKAKKFNPQIKNKLSKIKYIRIKQNKNGMVSKGGKGCLKKKFTSFQDNESKEGSICNVKKEIPRMCIYDIWEMIECPDSMREQLRAERIRKGCANRG</sequence>
<evidence type="ECO:0000313" key="3">
    <source>
        <dbReference type="Proteomes" id="UP000245609"/>
    </source>
</evidence>
<dbReference type="Proteomes" id="UP000245609">
    <property type="component" value="Unassembled WGS sequence"/>
</dbReference>